<dbReference type="AlphaFoldDB" id="A0A060HI03"/>
<gene>
    <name evidence="1" type="ORF">NVIE_009610</name>
</gene>
<protein>
    <recommendedName>
        <fullName evidence="3">Ribbon-helix-helix protein CopG domain-containing protein</fullName>
    </recommendedName>
</protein>
<dbReference type="InterPro" id="IPR010985">
    <property type="entry name" value="Ribbon_hlx_hlx"/>
</dbReference>
<evidence type="ECO:0008006" key="3">
    <source>
        <dbReference type="Google" id="ProtNLM"/>
    </source>
</evidence>
<dbReference type="Proteomes" id="UP000027093">
    <property type="component" value="Chromosome"/>
</dbReference>
<accession>A0A060HI03</accession>
<dbReference type="KEGG" id="nvn:NVIE_009610"/>
<evidence type="ECO:0000313" key="1">
    <source>
        <dbReference type="EMBL" id="AIC15188.1"/>
    </source>
</evidence>
<dbReference type="GO" id="GO:0006355">
    <property type="term" value="P:regulation of DNA-templated transcription"/>
    <property type="evidence" value="ECO:0007669"/>
    <property type="project" value="InterPro"/>
</dbReference>
<name>A0A060HI03_9ARCH</name>
<organism evidence="1 2">
    <name type="scientific">Nitrososphaera viennensis EN76</name>
    <dbReference type="NCBI Taxonomy" id="926571"/>
    <lineage>
        <taxon>Archaea</taxon>
        <taxon>Nitrososphaerota</taxon>
        <taxon>Nitrososphaeria</taxon>
        <taxon>Nitrososphaerales</taxon>
        <taxon>Nitrososphaeraceae</taxon>
        <taxon>Nitrososphaera</taxon>
    </lineage>
</organism>
<proteinExistence type="predicted"/>
<evidence type="ECO:0000313" key="2">
    <source>
        <dbReference type="Proteomes" id="UP000027093"/>
    </source>
</evidence>
<keyword evidence="2" id="KW-1185">Reference proteome</keyword>
<dbReference type="SUPFAM" id="SSF47598">
    <property type="entry name" value="Ribbon-helix-helix"/>
    <property type="match status" value="1"/>
</dbReference>
<reference evidence="1 2" key="1">
    <citation type="journal article" date="2014" name="Int. J. Syst. Evol. Microbiol.">
        <title>Nitrososphaera viennensis gen. nov., sp. nov., an aerobic and mesophilic, ammonia-oxidizing archaeon from soil and a member of the archaeal phylum Thaumarchaeota.</title>
        <authorList>
            <person name="Stieglmeier M."/>
            <person name="Klingl A."/>
            <person name="Alves R.J."/>
            <person name="Rittmann S.K."/>
            <person name="Melcher M."/>
            <person name="Leisch N."/>
            <person name="Schleper C."/>
        </authorList>
    </citation>
    <scope>NUCLEOTIDE SEQUENCE [LARGE SCALE GENOMIC DNA]</scope>
    <source>
        <strain evidence="1">EN76</strain>
    </source>
</reference>
<dbReference type="HOGENOM" id="CLU_2875212_0_0_2"/>
<sequence length="77" mass="9282">MLYNIKIVYNNVFMIQLYTNIHRAIEEMKRLQITLEDELYQWVTKEIERLRFGSYSHAINFALKQLKEAETAKDGKK</sequence>
<dbReference type="EMBL" id="CP007536">
    <property type="protein sequence ID" value="AIC15188.1"/>
    <property type="molecule type" value="Genomic_DNA"/>
</dbReference>